<proteinExistence type="predicted"/>
<reference evidence="1" key="1">
    <citation type="journal article" date="2021" name="Proc. Natl. Acad. Sci. U.S.A.">
        <title>A Catalog of Tens of Thousands of Viruses from Human Metagenomes Reveals Hidden Associations with Chronic Diseases.</title>
        <authorList>
            <person name="Tisza M.J."/>
            <person name="Buck C.B."/>
        </authorList>
    </citation>
    <scope>NUCLEOTIDE SEQUENCE</scope>
    <source>
        <strain evidence="1">CtwHj1</strain>
    </source>
</reference>
<evidence type="ECO:0000313" key="1">
    <source>
        <dbReference type="EMBL" id="DAF89911.1"/>
    </source>
</evidence>
<organism evidence="1">
    <name type="scientific">Siphoviridae sp. ctwHj1</name>
    <dbReference type="NCBI Taxonomy" id="2825727"/>
    <lineage>
        <taxon>Viruses</taxon>
        <taxon>Duplodnaviria</taxon>
        <taxon>Heunggongvirae</taxon>
        <taxon>Uroviricota</taxon>
        <taxon>Caudoviricetes</taxon>
    </lineage>
</organism>
<name>A0A8S5U627_9CAUD</name>
<protein>
    <submittedName>
        <fullName evidence="1">Uncharacterized protein</fullName>
    </submittedName>
</protein>
<sequence>MNEISLDEIMKCSKEAIARAYMCRAYVTVPIGGCPDPYCRVRGCKTLRECKTCGRVTPQAWEEVLNSEQEKRGCLNPKS</sequence>
<accession>A0A8S5U627</accession>
<dbReference type="EMBL" id="BK016018">
    <property type="protein sequence ID" value="DAF89911.1"/>
    <property type="molecule type" value="Genomic_DNA"/>
</dbReference>